<feature type="compositionally biased region" description="Basic residues" evidence="7">
    <location>
        <begin position="50"/>
        <end position="59"/>
    </location>
</feature>
<dbReference type="InterPro" id="IPR012677">
    <property type="entry name" value="Nucleotide-bd_a/b_plait_sf"/>
</dbReference>
<evidence type="ECO:0000259" key="9">
    <source>
        <dbReference type="PROSITE" id="PS50917"/>
    </source>
</evidence>
<reference evidence="10 11" key="1">
    <citation type="submission" date="2019-03" db="EMBL/GenBank/DDBJ databases">
        <title>First draft genome of Liparis tanakae, snailfish: a comprehensive survey of snailfish specific genes.</title>
        <authorList>
            <person name="Kim W."/>
            <person name="Song I."/>
            <person name="Jeong J.-H."/>
            <person name="Kim D."/>
            <person name="Kim S."/>
            <person name="Ryu S."/>
            <person name="Song J.Y."/>
            <person name="Lee S.K."/>
        </authorList>
    </citation>
    <scope>NUCLEOTIDE SEQUENCE [LARGE SCALE GENOMIC DNA]</scope>
    <source>
        <tissue evidence="10">Muscle</tissue>
    </source>
</reference>
<dbReference type="OrthoDB" id="10050565at2759"/>
<dbReference type="SUPFAM" id="SSF100939">
    <property type="entry name" value="SPOC domain-like"/>
    <property type="match status" value="1"/>
</dbReference>
<dbReference type="Proteomes" id="UP000314294">
    <property type="component" value="Unassembled WGS sequence"/>
</dbReference>
<feature type="region of interest" description="Disordered" evidence="7">
    <location>
        <begin position="98"/>
        <end position="120"/>
    </location>
</feature>
<feature type="compositionally biased region" description="Basic and acidic residues" evidence="7">
    <location>
        <begin position="480"/>
        <end position="498"/>
    </location>
</feature>
<evidence type="ECO:0000313" key="10">
    <source>
        <dbReference type="EMBL" id="TNN32621.1"/>
    </source>
</evidence>
<keyword evidence="5" id="KW-0539">Nucleus</keyword>
<evidence type="ECO:0000256" key="7">
    <source>
        <dbReference type="SAM" id="MobiDB-lite"/>
    </source>
</evidence>
<dbReference type="Pfam" id="PF07744">
    <property type="entry name" value="SPOC"/>
    <property type="match status" value="1"/>
</dbReference>
<dbReference type="EMBL" id="SRLO01002583">
    <property type="protein sequence ID" value="TNN32621.1"/>
    <property type="molecule type" value="Genomic_DNA"/>
</dbReference>
<accession>A0A4Z2EVP6</accession>
<feature type="compositionally biased region" description="Basic and acidic residues" evidence="7">
    <location>
        <begin position="18"/>
        <end position="31"/>
    </location>
</feature>
<dbReference type="FunFam" id="3.30.70.330:FF:000438">
    <property type="entry name" value="RNA-binding motif protein 15B"/>
    <property type="match status" value="1"/>
</dbReference>
<dbReference type="SMART" id="SM00360">
    <property type="entry name" value="RRM"/>
    <property type="match status" value="3"/>
</dbReference>
<dbReference type="InterPro" id="IPR016194">
    <property type="entry name" value="SPOC-like_C_dom_sf"/>
</dbReference>
<dbReference type="GO" id="GO:0005634">
    <property type="term" value="C:nucleus"/>
    <property type="evidence" value="ECO:0007669"/>
    <property type="project" value="UniProtKB-SubCell"/>
</dbReference>
<comment type="caution">
    <text evidence="10">The sequence shown here is derived from an EMBL/GenBank/DDBJ whole genome shotgun (WGS) entry which is preliminary data.</text>
</comment>
<dbReference type="InterPro" id="IPR010912">
    <property type="entry name" value="SPOC_met"/>
</dbReference>
<feature type="compositionally biased region" description="Basic and acidic residues" evidence="7">
    <location>
        <begin position="644"/>
        <end position="656"/>
    </location>
</feature>
<keyword evidence="11" id="KW-1185">Reference proteome</keyword>
<evidence type="ECO:0000256" key="6">
    <source>
        <dbReference type="PROSITE-ProRule" id="PRU00176"/>
    </source>
</evidence>
<dbReference type="InterPro" id="IPR034475">
    <property type="entry name" value="RBM15B_RRM1"/>
</dbReference>
<dbReference type="SUPFAM" id="SSF54928">
    <property type="entry name" value="RNA-binding domain, RBD"/>
    <property type="match status" value="2"/>
</dbReference>
<feature type="domain" description="RRM" evidence="8">
    <location>
        <begin position="377"/>
        <end position="451"/>
    </location>
</feature>
<dbReference type="InterPro" id="IPR000504">
    <property type="entry name" value="RRM_dom"/>
</dbReference>
<evidence type="ECO:0000256" key="3">
    <source>
        <dbReference type="ARBA" id="ARBA00022553"/>
    </source>
</evidence>
<feature type="region of interest" description="Disordered" evidence="7">
    <location>
        <begin position="456"/>
        <end position="660"/>
    </location>
</feature>
<sequence>MKRQAGREASPSRAAAKRARERESARREEPHAPPAPPPPLALLLAESRGYHHHRRRSRSRERDKPRLRDERAAALELHHRHELSLLGRAPLPLPLRASAAGAAEPPPGPPPPPPAPRPGTLEYKTLLISNLGAQVSDEDVEDALFHEFKKFGDVSVKLSHTPELGRVAYVNFRHPEDAKEARHAKANRLLLAERQLKIEPMYVRRRSVTPPDAGYLALHAPYPYRPRSPSPPGPAAANLRELRARHYALESLGLSRERERLLDYYGMLDERGRPYGCGPAAPAEELKPEDDQRATSNLFVGNLDGNVTEAELRRGFDKYGAIEDVVIKRPARGQGGAYAFVKFQNLDMAHRAKVAMQGRPMGGNPVKIGYGKANPTTRLWVGGLGAGNSLATLAREFDRFGSIRSIDYAKGDSFAYVQYESLDAAQAACTQMRGFPLGAPERRLRVDFAKVEEGAARPFPPGYQAAPAPPSHYDLPPEAFGRHRSLEREPRGAARDRSTPPLPPPPHGLLAPRERAPPERDYPASPTRRPGAVEAFGRSARGARSRERWLKERDERRSKRRSRSASADRPAPEEREKERGRSRGRGPAGGAASPDASPDRARVRAPDSTTEPRDHTPENGGGGRHPAAVDDDPPPGAGRHHGKRAAELPDNRRRSGEVVAAAAAANASAAAHADAGPADAGPASPPGSLSEFAQASLAKSWHGFFALKNSSFPATLYLLEGGAAFFGAVMRDALRQQPGRLKIAQRLRMDRTRLGEVSRRVKLGRPDGYAVLLALQGPADRAAAAAAGGSAPEPPPPQARLLRHLVTYLRNKEAAGVVSLPGAEEGGPGAMLYAFPPGVFSQQYLQAARRTVGHLDEEHLVVVIVNDTN</sequence>
<feature type="compositionally biased region" description="Pro residues" evidence="7">
    <location>
        <begin position="104"/>
        <end position="117"/>
    </location>
</feature>
<dbReference type="Gene3D" id="2.40.290.10">
    <property type="match status" value="1"/>
</dbReference>
<evidence type="ECO:0000256" key="2">
    <source>
        <dbReference type="ARBA" id="ARBA00005387"/>
    </source>
</evidence>
<evidence type="ECO:0000259" key="8">
    <source>
        <dbReference type="PROSITE" id="PS50102"/>
    </source>
</evidence>
<feature type="domain" description="SPOC" evidence="9">
    <location>
        <begin position="690"/>
        <end position="868"/>
    </location>
</feature>
<feature type="region of interest" description="Disordered" evidence="7">
    <location>
        <begin position="1"/>
        <end position="69"/>
    </location>
</feature>
<evidence type="ECO:0000313" key="11">
    <source>
        <dbReference type="Proteomes" id="UP000314294"/>
    </source>
</evidence>
<feature type="compositionally biased region" description="Basic and acidic residues" evidence="7">
    <location>
        <begin position="544"/>
        <end position="557"/>
    </location>
</feature>
<dbReference type="InterPro" id="IPR035979">
    <property type="entry name" value="RBD_domain_sf"/>
</dbReference>
<feature type="compositionally biased region" description="Basic and acidic residues" evidence="7">
    <location>
        <begin position="597"/>
        <end position="617"/>
    </location>
</feature>
<feature type="domain" description="RRM" evidence="8">
    <location>
        <begin position="296"/>
        <end position="373"/>
    </location>
</feature>
<feature type="compositionally biased region" description="Basic and acidic residues" evidence="7">
    <location>
        <begin position="570"/>
        <end position="581"/>
    </location>
</feature>
<evidence type="ECO:0000256" key="1">
    <source>
        <dbReference type="ARBA" id="ARBA00004123"/>
    </source>
</evidence>
<dbReference type="Gene3D" id="3.30.70.330">
    <property type="match status" value="3"/>
</dbReference>
<dbReference type="PANTHER" id="PTHR23189">
    <property type="entry name" value="RNA RECOGNITION MOTIF-CONTAINING"/>
    <property type="match status" value="1"/>
</dbReference>
<dbReference type="Pfam" id="PF00076">
    <property type="entry name" value="RRM_1"/>
    <property type="match status" value="3"/>
</dbReference>
<organism evidence="10 11">
    <name type="scientific">Liparis tanakae</name>
    <name type="common">Tanaka's snailfish</name>
    <dbReference type="NCBI Taxonomy" id="230148"/>
    <lineage>
        <taxon>Eukaryota</taxon>
        <taxon>Metazoa</taxon>
        <taxon>Chordata</taxon>
        <taxon>Craniata</taxon>
        <taxon>Vertebrata</taxon>
        <taxon>Euteleostomi</taxon>
        <taxon>Actinopterygii</taxon>
        <taxon>Neopterygii</taxon>
        <taxon>Teleostei</taxon>
        <taxon>Neoteleostei</taxon>
        <taxon>Acanthomorphata</taxon>
        <taxon>Eupercaria</taxon>
        <taxon>Perciformes</taxon>
        <taxon>Cottioidei</taxon>
        <taxon>Cottales</taxon>
        <taxon>Liparidae</taxon>
        <taxon>Liparis</taxon>
    </lineage>
</organism>
<comment type="subcellular location">
    <subcellularLocation>
        <location evidence="1">Nucleus</location>
    </subcellularLocation>
</comment>
<evidence type="ECO:0000256" key="5">
    <source>
        <dbReference type="ARBA" id="ARBA00023242"/>
    </source>
</evidence>
<dbReference type="InterPro" id="IPR012921">
    <property type="entry name" value="SPOC_C"/>
</dbReference>
<feature type="compositionally biased region" description="Basic and acidic residues" evidence="7">
    <location>
        <begin position="512"/>
        <end position="522"/>
    </location>
</feature>
<keyword evidence="4 6" id="KW-0694">RNA-binding</keyword>
<dbReference type="GO" id="GO:0003723">
    <property type="term" value="F:RNA binding"/>
    <property type="evidence" value="ECO:0007669"/>
    <property type="project" value="UniProtKB-UniRule"/>
</dbReference>
<protein>
    <submittedName>
        <fullName evidence="10">Putative RNA-binding protein 15B</fullName>
    </submittedName>
</protein>
<feature type="domain" description="RRM" evidence="8">
    <location>
        <begin position="124"/>
        <end position="199"/>
    </location>
</feature>
<dbReference type="PROSITE" id="PS50102">
    <property type="entry name" value="RRM"/>
    <property type="match status" value="3"/>
</dbReference>
<feature type="compositionally biased region" description="Basic and acidic residues" evidence="7">
    <location>
        <begin position="60"/>
        <end position="69"/>
    </location>
</feature>
<dbReference type="AlphaFoldDB" id="A0A4Z2EVP6"/>
<keyword evidence="3" id="KW-0597">Phosphoprotein</keyword>
<evidence type="ECO:0000256" key="4">
    <source>
        <dbReference type="ARBA" id="ARBA00022884"/>
    </source>
</evidence>
<dbReference type="PROSITE" id="PS50917">
    <property type="entry name" value="SPOC"/>
    <property type="match status" value="1"/>
</dbReference>
<name>A0A4Z2EVP6_9TELE</name>
<gene>
    <name evidence="10" type="primary">Rbm15b</name>
    <name evidence="10" type="ORF">EYF80_057218</name>
</gene>
<comment type="similarity">
    <text evidence="2">Belongs to the RRM Spen family.</text>
</comment>
<proteinExistence type="inferred from homology"/>
<dbReference type="CDD" id="cd12554">
    <property type="entry name" value="RRM1_RBM15B"/>
    <property type="match status" value="1"/>
</dbReference>